<dbReference type="WBParaSite" id="Pan_g12605.t1">
    <property type="protein sequence ID" value="Pan_g12605.t1"/>
    <property type="gene ID" value="Pan_g12605"/>
</dbReference>
<feature type="compositionally biased region" description="Basic and acidic residues" evidence="2">
    <location>
        <begin position="1"/>
        <end position="11"/>
    </location>
</feature>
<evidence type="ECO:0000256" key="1">
    <source>
        <dbReference type="SAM" id="Coils"/>
    </source>
</evidence>
<proteinExistence type="predicted"/>
<evidence type="ECO:0000313" key="4">
    <source>
        <dbReference type="WBParaSite" id="Pan_g12605.t1"/>
    </source>
</evidence>
<dbReference type="AlphaFoldDB" id="A0A7E4UTB3"/>
<organism evidence="3 4">
    <name type="scientific">Panagrellus redivivus</name>
    <name type="common">Microworm</name>
    <dbReference type="NCBI Taxonomy" id="6233"/>
    <lineage>
        <taxon>Eukaryota</taxon>
        <taxon>Metazoa</taxon>
        <taxon>Ecdysozoa</taxon>
        <taxon>Nematoda</taxon>
        <taxon>Chromadorea</taxon>
        <taxon>Rhabditida</taxon>
        <taxon>Tylenchina</taxon>
        <taxon>Panagrolaimomorpha</taxon>
        <taxon>Panagrolaimoidea</taxon>
        <taxon>Panagrolaimidae</taxon>
        <taxon>Panagrellus</taxon>
    </lineage>
</organism>
<feature type="region of interest" description="Disordered" evidence="2">
    <location>
        <begin position="366"/>
        <end position="389"/>
    </location>
</feature>
<evidence type="ECO:0000256" key="2">
    <source>
        <dbReference type="SAM" id="MobiDB-lite"/>
    </source>
</evidence>
<accession>A0A7E4UTB3</accession>
<protein>
    <submittedName>
        <fullName evidence="4">Vps5 domain-containing protein</fullName>
    </submittedName>
</protein>
<dbReference type="Proteomes" id="UP000492821">
    <property type="component" value="Unassembled WGS sequence"/>
</dbReference>
<reference evidence="3" key="1">
    <citation type="journal article" date="2013" name="Genetics">
        <title>The draft genome and transcriptome of Panagrellus redivivus are shaped by the harsh demands of a free-living lifestyle.</title>
        <authorList>
            <person name="Srinivasan J."/>
            <person name="Dillman A.R."/>
            <person name="Macchietto M.G."/>
            <person name="Heikkinen L."/>
            <person name="Lakso M."/>
            <person name="Fracchia K.M."/>
            <person name="Antoshechkin I."/>
            <person name="Mortazavi A."/>
            <person name="Wong G."/>
            <person name="Sternberg P.W."/>
        </authorList>
    </citation>
    <scope>NUCLEOTIDE SEQUENCE [LARGE SCALE GENOMIC DNA]</scope>
    <source>
        <strain evidence="3">MT8872</strain>
    </source>
</reference>
<feature type="region of interest" description="Disordered" evidence="2">
    <location>
        <begin position="1"/>
        <end position="20"/>
    </location>
</feature>
<feature type="compositionally biased region" description="Acidic residues" evidence="2">
    <location>
        <begin position="366"/>
        <end position="383"/>
    </location>
</feature>
<feature type="coiled-coil region" evidence="1">
    <location>
        <begin position="159"/>
        <end position="186"/>
    </location>
</feature>
<evidence type="ECO:0000313" key="3">
    <source>
        <dbReference type="Proteomes" id="UP000492821"/>
    </source>
</evidence>
<keyword evidence="1" id="KW-0175">Coiled coil</keyword>
<name>A0A7E4UTB3_PANRE</name>
<feature type="coiled-coil region" evidence="1">
    <location>
        <begin position="272"/>
        <end position="299"/>
    </location>
</feature>
<reference evidence="4" key="2">
    <citation type="submission" date="2020-10" db="UniProtKB">
        <authorList>
            <consortium name="WormBaseParasite"/>
        </authorList>
    </citation>
    <scope>IDENTIFICATION</scope>
</reference>
<sequence>MPDRVKRKLDDPTLPGSSFASKHVRKMSELKLSDDAPVPLSGLSSFFNAPTDQATGFAFDVSALNSFNLSAASIGKFSSFNPVPKPDAPPNVEEYHEKTEEILKYFEPVMNGPTMSMAMEQNVFETVELSKQLDQMLRVTESSDQIREKTPLSFIQNKRREHRAAVQRMTQNLNKATKSLETLYEDCDGEALEEMAIANEKCNQALGNLTIKAGELECAVQSTLSDFKMVVSKFNAEQAEVDALDTSELERNAEECTEPMDQDTHLAMRNERLQYTREAKDNEKKADELTKAAKEIKIQRLHELEQEVAEQIDLDDSFAYHHDTNIFSYQRSLHLNAVFSIYNKKLKIARKIDVDMAAAEAAAEAAEEAEAEGAEEAAAEDAEEVAKVE</sequence>
<keyword evidence="3" id="KW-1185">Reference proteome</keyword>